<reference evidence="4 5" key="1">
    <citation type="submission" date="2019-12" db="EMBL/GenBank/DDBJ databases">
        <title>WGS of CPCC 203550 I12A-02606.</title>
        <authorList>
            <person name="Jiang Z."/>
        </authorList>
    </citation>
    <scope>NUCLEOTIDE SEQUENCE [LARGE SCALE GENOMIC DNA]</scope>
    <source>
        <strain evidence="4 5">I12A-02606</strain>
    </source>
</reference>
<dbReference type="InterPro" id="IPR006683">
    <property type="entry name" value="Thioestr_dom"/>
</dbReference>
<evidence type="ECO:0000259" key="3">
    <source>
        <dbReference type="Pfam" id="PF03061"/>
    </source>
</evidence>
<organism evidence="4 5">
    <name type="scientific">Geodermatophilus normandii</name>
    <dbReference type="NCBI Taxonomy" id="1137989"/>
    <lineage>
        <taxon>Bacteria</taxon>
        <taxon>Bacillati</taxon>
        <taxon>Actinomycetota</taxon>
        <taxon>Actinomycetes</taxon>
        <taxon>Geodermatophilales</taxon>
        <taxon>Geodermatophilaceae</taxon>
        <taxon>Geodermatophilus</taxon>
    </lineage>
</organism>
<dbReference type="EMBL" id="JAAGWE010000039">
    <property type="protein sequence ID" value="NEM08465.1"/>
    <property type="molecule type" value="Genomic_DNA"/>
</dbReference>
<keyword evidence="2" id="KW-0378">Hydrolase</keyword>
<accession>A0A6P0GM71</accession>
<evidence type="ECO:0000256" key="1">
    <source>
        <dbReference type="ARBA" id="ARBA00008324"/>
    </source>
</evidence>
<dbReference type="PANTHER" id="PTHR21660:SF1">
    <property type="entry name" value="ACYL-COENZYME A THIOESTERASE 13"/>
    <property type="match status" value="1"/>
</dbReference>
<name>A0A6P0GM71_9ACTN</name>
<protein>
    <submittedName>
        <fullName evidence="4">PaaI family thioesterase</fullName>
    </submittedName>
</protein>
<evidence type="ECO:0000256" key="2">
    <source>
        <dbReference type="ARBA" id="ARBA00022801"/>
    </source>
</evidence>
<comment type="similarity">
    <text evidence="1">Belongs to the thioesterase PaaI family.</text>
</comment>
<sequence>MSTETDPVTDAQDTWGEPRSRTVTWYDPMVTAAGGRERSGLETLEAIRDGVLPPAPIAALVQMDVVAVEEGRVEFGCTVDESVYNPIGVVHGGLVCTLLDTVAGCAVHSTLPQGVGYTSIELKVTYLRPVTRDSGRLTAVGTVVKPGRRVAFAEGQVLDGAGRVVATASSSLLVFPLPA</sequence>
<dbReference type="RefSeq" id="WP_163478524.1">
    <property type="nucleotide sequence ID" value="NZ_JAAGWE010000039.1"/>
</dbReference>
<dbReference type="SUPFAM" id="SSF54637">
    <property type="entry name" value="Thioesterase/thiol ester dehydrase-isomerase"/>
    <property type="match status" value="1"/>
</dbReference>
<dbReference type="InterPro" id="IPR039298">
    <property type="entry name" value="ACOT13"/>
</dbReference>
<evidence type="ECO:0000313" key="5">
    <source>
        <dbReference type="Proteomes" id="UP000471126"/>
    </source>
</evidence>
<dbReference type="Proteomes" id="UP000471126">
    <property type="component" value="Unassembled WGS sequence"/>
</dbReference>
<dbReference type="CDD" id="cd03443">
    <property type="entry name" value="PaaI_thioesterase"/>
    <property type="match status" value="1"/>
</dbReference>
<dbReference type="Gene3D" id="3.10.129.10">
    <property type="entry name" value="Hotdog Thioesterase"/>
    <property type="match status" value="1"/>
</dbReference>
<dbReference type="GO" id="GO:0047617">
    <property type="term" value="F:fatty acyl-CoA hydrolase activity"/>
    <property type="evidence" value="ECO:0007669"/>
    <property type="project" value="InterPro"/>
</dbReference>
<dbReference type="InterPro" id="IPR029069">
    <property type="entry name" value="HotDog_dom_sf"/>
</dbReference>
<evidence type="ECO:0000313" key="4">
    <source>
        <dbReference type="EMBL" id="NEM08465.1"/>
    </source>
</evidence>
<proteinExistence type="inferred from homology"/>
<feature type="domain" description="Thioesterase" evidence="3">
    <location>
        <begin position="88"/>
        <end position="165"/>
    </location>
</feature>
<dbReference type="InterPro" id="IPR003736">
    <property type="entry name" value="PAAI_dom"/>
</dbReference>
<dbReference type="AlphaFoldDB" id="A0A6P0GM71"/>
<dbReference type="Pfam" id="PF03061">
    <property type="entry name" value="4HBT"/>
    <property type="match status" value="1"/>
</dbReference>
<gene>
    <name evidence="4" type="ORF">GCU54_21065</name>
</gene>
<comment type="caution">
    <text evidence="4">The sequence shown here is derived from an EMBL/GenBank/DDBJ whole genome shotgun (WGS) entry which is preliminary data.</text>
</comment>
<dbReference type="NCBIfam" id="TIGR00369">
    <property type="entry name" value="unchar_dom_1"/>
    <property type="match status" value="1"/>
</dbReference>
<dbReference type="PANTHER" id="PTHR21660">
    <property type="entry name" value="THIOESTERASE SUPERFAMILY MEMBER-RELATED"/>
    <property type="match status" value="1"/>
</dbReference>